<evidence type="ECO:0000313" key="2">
    <source>
        <dbReference type="EMBL" id="RAV17496.1"/>
    </source>
</evidence>
<dbReference type="OrthoDB" id="8421690at2"/>
<proteinExistence type="predicted"/>
<gene>
    <name evidence="2" type="ORF">DQP57_00270</name>
</gene>
<feature type="compositionally biased region" description="Basic and acidic residues" evidence="1">
    <location>
        <begin position="36"/>
        <end position="54"/>
    </location>
</feature>
<organism evidence="2 3">
    <name type="scientific">Mycobacterium colombiense</name>
    <dbReference type="NCBI Taxonomy" id="339268"/>
    <lineage>
        <taxon>Bacteria</taxon>
        <taxon>Bacillati</taxon>
        <taxon>Actinomycetota</taxon>
        <taxon>Actinomycetes</taxon>
        <taxon>Mycobacteriales</taxon>
        <taxon>Mycobacteriaceae</taxon>
        <taxon>Mycobacterium</taxon>
        <taxon>Mycobacterium avium complex (MAC)</taxon>
    </lineage>
</organism>
<comment type="caution">
    <text evidence="2">The sequence shown here is derived from an EMBL/GenBank/DDBJ whole genome shotgun (WGS) entry which is preliminary data.</text>
</comment>
<dbReference type="EMBL" id="QMEV01000001">
    <property type="protein sequence ID" value="RAV17496.1"/>
    <property type="molecule type" value="Genomic_DNA"/>
</dbReference>
<protein>
    <submittedName>
        <fullName evidence="2">Holin</fullName>
    </submittedName>
</protein>
<dbReference type="Proteomes" id="UP000250915">
    <property type="component" value="Unassembled WGS sequence"/>
</dbReference>
<feature type="region of interest" description="Disordered" evidence="1">
    <location>
        <begin position="34"/>
        <end position="54"/>
    </location>
</feature>
<dbReference type="AlphaFoldDB" id="A0A329ME07"/>
<sequence>MGHYQINAGQLKRPPRPCTVCGQPVYRQARCRTHYKQAEKRRGNSSERGYGSRHERMFRRPVLMRDPICVMQDCDEPSVHADHYPYTRRQLVRMGLDPDDPQYGRGLCTHHHNQWTASQPRT</sequence>
<accession>A0A329ME07</accession>
<evidence type="ECO:0000256" key="1">
    <source>
        <dbReference type="SAM" id="MobiDB-lite"/>
    </source>
</evidence>
<evidence type="ECO:0000313" key="3">
    <source>
        <dbReference type="Proteomes" id="UP000250915"/>
    </source>
</evidence>
<name>A0A329ME07_9MYCO</name>
<reference evidence="2 3" key="1">
    <citation type="submission" date="2018-06" db="EMBL/GenBank/DDBJ databases">
        <title>NTM in soil in Japan.</title>
        <authorList>
            <person name="Ohya K."/>
        </authorList>
    </citation>
    <scope>NUCLEOTIDE SEQUENCE [LARGE SCALE GENOMIC DNA]</scope>
    <source>
        <strain evidence="2 3">GF28</strain>
    </source>
</reference>